<sequence>MKMSSLKKKVLIPAVAGILALGFYSYDAFTQQSIIAPEGEKCAWDLQEDCTRPAAKLNCTGCN</sequence>
<dbReference type="Proteomes" id="UP001232019">
    <property type="component" value="Chromosome"/>
</dbReference>
<name>A0AA51ZXI3_9BACT</name>
<dbReference type="AlphaFoldDB" id="A0AA51ZXI3"/>
<gene>
    <name evidence="1" type="ORF">QYS47_30530</name>
</gene>
<protein>
    <submittedName>
        <fullName evidence="1">Uncharacterized protein</fullName>
    </submittedName>
</protein>
<reference evidence="1" key="1">
    <citation type="submission" date="2023-08" db="EMBL/GenBank/DDBJ databases">
        <title>Comparative genomics and taxonomic characterization of three novel marine species of genus Marivirga.</title>
        <authorList>
            <person name="Muhammad N."/>
            <person name="Kim S.-G."/>
        </authorList>
    </citation>
    <scope>NUCLEOTIDE SEQUENCE</scope>
    <source>
        <strain evidence="1">BKB1-2</strain>
    </source>
</reference>
<dbReference type="EMBL" id="CP129968">
    <property type="protein sequence ID" value="WNB18537.1"/>
    <property type="molecule type" value="Genomic_DNA"/>
</dbReference>
<evidence type="ECO:0000313" key="1">
    <source>
        <dbReference type="EMBL" id="WNB18537.1"/>
    </source>
</evidence>
<dbReference type="RefSeq" id="WP_322348050.1">
    <property type="nucleotide sequence ID" value="NZ_CP129968.2"/>
</dbReference>
<organism evidence="1">
    <name type="scientific">Marivirga arenosa</name>
    <dbReference type="NCBI Taxonomy" id="3059076"/>
    <lineage>
        <taxon>Bacteria</taxon>
        <taxon>Pseudomonadati</taxon>
        <taxon>Bacteroidota</taxon>
        <taxon>Cytophagia</taxon>
        <taxon>Cytophagales</taxon>
        <taxon>Marivirgaceae</taxon>
        <taxon>Marivirga</taxon>
    </lineage>
</organism>
<proteinExistence type="predicted"/>
<accession>A0AA51ZXI3</accession>
<dbReference type="KEGG" id="marp:QYS47_30530"/>